<evidence type="ECO:0000313" key="1">
    <source>
        <dbReference type="EMBL" id="PYD61148.1"/>
    </source>
</evidence>
<dbReference type="EMBL" id="NKUF01000059">
    <property type="protein sequence ID" value="PYD61148.1"/>
    <property type="molecule type" value="Genomic_DNA"/>
</dbReference>
<sequence length="62" mass="7192">MIVTVTRKSQTGFEMTEDAAQILSDVMRDLVRWLYRSLETAWDYKSSDDAVDDAIRINEYTA</sequence>
<comment type="caution">
    <text evidence="1">The sequence shown here is derived from an EMBL/GenBank/DDBJ whole genome shotgun (WGS) entry which is preliminary data.</text>
</comment>
<evidence type="ECO:0000313" key="2">
    <source>
        <dbReference type="Proteomes" id="UP000248301"/>
    </source>
</evidence>
<reference evidence="1 2" key="1">
    <citation type="submission" date="2017-07" db="EMBL/GenBank/DDBJ databases">
        <title>A draft genome sequence of Gluconacetobacter entanii LTH 4560.</title>
        <authorList>
            <person name="Skraban J."/>
            <person name="Cleenwerck I."/>
            <person name="Vandamme P."/>
            <person name="Trcek J."/>
        </authorList>
    </citation>
    <scope>NUCLEOTIDE SEQUENCE [LARGE SCALE GENOMIC DNA]</scope>
    <source>
        <strain evidence="1 2">LTH 4560</strain>
    </source>
</reference>
<name>A0A318PZI4_9PROT</name>
<organism evidence="1 2">
    <name type="scientific">Gluconacetobacter entanii</name>
    <dbReference type="NCBI Taxonomy" id="108528"/>
    <lineage>
        <taxon>Bacteria</taxon>
        <taxon>Pseudomonadati</taxon>
        <taxon>Pseudomonadota</taxon>
        <taxon>Alphaproteobacteria</taxon>
        <taxon>Acetobacterales</taxon>
        <taxon>Acetobacteraceae</taxon>
        <taxon>Gluconacetobacter</taxon>
    </lineage>
</organism>
<dbReference type="AlphaFoldDB" id="A0A318PZI4"/>
<proteinExistence type="predicted"/>
<accession>A0A318PZI4</accession>
<gene>
    <name evidence="1" type="ORF">CFR72_14920</name>
</gene>
<dbReference type="Proteomes" id="UP000248301">
    <property type="component" value="Unassembled WGS sequence"/>
</dbReference>
<protein>
    <submittedName>
        <fullName evidence="1">Uncharacterized protein</fullName>
    </submittedName>
</protein>